<dbReference type="AlphaFoldDB" id="A0A1I7YT27"/>
<accession>A0A1I7YT27</accession>
<proteinExistence type="predicted"/>
<keyword evidence="1" id="KW-1185">Reference proteome</keyword>
<reference evidence="2" key="1">
    <citation type="submission" date="2016-11" db="UniProtKB">
        <authorList>
            <consortium name="WormBaseParasite"/>
        </authorList>
    </citation>
    <scope>IDENTIFICATION</scope>
</reference>
<name>A0A1I7YT27_9BILA</name>
<evidence type="ECO:0000313" key="1">
    <source>
        <dbReference type="Proteomes" id="UP000095287"/>
    </source>
</evidence>
<dbReference type="WBParaSite" id="L893_g19436.t1">
    <property type="protein sequence ID" value="L893_g19436.t1"/>
    <property type="gene ID" value="L893_g19436"/>
</dbReference>
<organism evidence="1 2">
    <name type="scientific">Steinernema glaseri</name>
    <dbReference type="NCBI Taxonomy" id="37863"/>
    <lineage>
        <taxon>Eukaryota</taxon>
        <taxon>Metazoa</taxon>
        <taxon>Ecdysozoa</taxon>
        <taxon>Nematoda</taxon>
        <taxon>Chromadorea</taxon>
        <taxon>Rhabditida</taxon>
        <taxon>Tylenchina</taxon>
        <taxon>Panagrolaimomorpha</taxon>
        <taxon>Strongyloidoidea</taxon>
        <taxon>Steinernematidae</taxon>
        <taxon>Steinernema</taxon>
    </lineage>
</organism>
<dbReference type="Proteomes" id="UP000095287">
    <property type="component" value="Unplaced"/>
</dbReference>
<sequence>MRTSPGESRRVSLKRRSPAIDSLFPSARVQLFQATADGFVASFLDRDGAYYLFLVSARRDGILMPILSALTDLCNADGLTK</sequence>
<protein>
    <submittedName>
        <fullName evidence="2">Robl_LC7 domain-containing protein</fullName>
    </submittedName>
</protein>
<evidence type="ECO:0000313" key="2">
    <source>
        <dbReference type="WBParaSite" id="L893_g19436.t1"/>
    </source>
</evidence>